<name>A0A0H2MHH5_9PROT</name>
<accession>A0A0H2MHH5</accession>
<evidence type="ECO:0000313" key="1">
    <source>
        <dbReference type="EMBL" id="KLN62014.1"/>
    </source>
</evidence>
<keyword evidence="2" id="KW-1185">Reference proteome</keyword>
<comment type="caution">
    <text evidence="1">The sequence shown here is derived from an EMBL/GenBank/DDBJ whole genome shotgun (WGS) entry which is preliminary data.</text>
</comment>
<dbReference type="AlphaFoldDB" id="A0A0H2MHH5"/>
<dbReference type="OrthoDB" id="6629495at2"/>
<protein>
    <recommendedName>
        <fullName evidence="3">DUF2164 domain-containing protein</fullName>
    </recommendedName>
</protein>
<dbReference type="EMBL" id="LAQL01000002">
    <property type="protein sequence ID" value="KLN62014.1"/>
    <property type="molecule type" value="Genomic_DNA"/>
</dbReference>
<dbReference type="STRING" id="1489064.WH96_00230"/>
<evidence type="ECO:0008006" key="3">
    <source>
        <dbReference type="Google" id="ProtNLM"/>
    </source>
</evidence>
<dbReference type="InterPro" id="IPR018680">
    <property type="entry name" value="DUF2164"/>
</dbReference>
<evidence type="ECO:0000313" key="2">
    <source>
        <dbReference type="Proteomes" id="UP000035444"/>
    </source>
</evidence>
<dbReference type="RefSeq" id="WP_047762144.1">
    <property type="nucleotide sequence ID" value="NZ_LAQL01000002.1"/>
</dbReference>
<proteinExistence type="predicted"/>
<gene>
    <name evidence="1" type="ORF">WH96_00230</name>
</gene>
<sequence length="77" mass="9144">MRIKLEKERRAEIIEALINFHYSEFDEDISEFRAAEVIDFLLKKIGPSQYNQGIADARKYIAEKLDDLDTEFYEPED</sequence>
<dbReference type="Proteomes" id="UP000035444">
    <property type="component" value="Unassembled WGS sequence"/>
</dbReference>
<reference evidence="1 2" key="1">
    <citation type="submission" date="2015-03" db="EMBL/GenBank/DDBJ databases">
        <title>Genome Sequence of Kiloniella spongiae MEBiC09566, isolated from a marine sponge.</title>
        <authorList>
            <person name="Shao Z."/>
            <person name="Wang L."/>
            <person name="Li X."/>
        </authorList>
    </citation>
    <scope>NUCLEOTIDE SEQUENCE [LARGE SCALE GENOMIC DNA]</scope>
    <source>
        <strain evidence="1 2">MEBiC09566</strain>
    </source>
</reference>
<dbReference type="Pfam" id="PF09932">
    <property type="entry name" value="DUF2164"/>
    <property type="match status" value="1"/>
</dbReference>
<organism evidence="1 2">
    <name type="scientific">Kiloniella spongiae</name>
    <dbReference type="NCBI Taxonomy" id="1489064"/>
    <lineage>
        <taxon>Bacteria</taxon>
        <taxon>Pseudomonadati</taxon>
        <taxon>Pseudomonadota</taxon>
        <taxon>Alphaproteobacteria</taxon>
        <taxon>Rhodospirillales</taxon>
        <taxon>Kiloniellaceae</taxon>
        <taxon>Kiloniella</taxon>
    </lineage>
</organism>